<dbReference type="WBParaSite" id="nRc.2.0.1.t30761-RA">
    <property type="protein sequence ID" value="nRc.2.0.1.t30761-RA"/>
    <property type="gene ID" value="nRc.2.0.1.g30761"/>
</dbReference>
<dbReference type="AlphaFoldDB" id="A0A915JWQ8"/>
<organism evidence="1 2">
    <name type="scientific">Romanomermis culicivorax</name>
    <name type="common">Nematode worm</name>
    <dbReference type="NCBI Taxonomy" id="13658"/>
    <lineage>
        <taxon>Eukaryota</taxon>
        <taxon>Metazoa</taxon>
        <taxon>Ecdysozoa</taxon>
        <taxon>Nematoda</taxon>
        <taxon>Enoplea</taxon>
        <taxon>Dorylaimia</taxon>
        <taxon>Mermithida</taxon>
        <taxon>Mermithoidea</taxon>
        <taxon>Mermithidae</taxon>
        <taxon>Romanomermis</taxon>
    </lineage>
</organism>
<proteinExistence type="predicted"/>
<dbReference type="Proteomes" id="UP000887565">
    <property type="component" value="Unplaced"/>
</dbReference>
<protein>
    <submittedName>
        <fullName evidence="2">Uncharacterized protein</fullName>
    </submittedName>
</protein>
<name>A0A915JWQ8_ROMCU</name>
<sequence length="65" mass="7938">LNSENYTKTTVENKSLIFPDRNFDSYDFYEKKYRNYFNKRRAVNFFGPFGALFIRGRRLFQCAVY</sequence>
<keyword evidence="1" id="KW-1185">Reference proteome</keyword>
<reference evidence="2" key="1">
    <citation type="submission" date="2022-11" db="UniProtKB">
        <authorList>
            <consortium name="WormBaseParasite"/>
        </authorList>
    </citation>
    <scope>IDENTIFICATION</scope>
</reference>
<accession>A0A915JWQ8</accession>
<evidence type="ECO:0000313" key="1">
    <source>
        <dbReference type="Proteomes" id="UP000887565"/>
    </source>
</evidence>
<evidence type="ECO:0000313" key="2">
    <source>
        <dbReference type="WBParaSite" id="nRc.2.0.1.t30761-RA"/>
    </source>
</evidence>